<proteinExistence type="predicted"/>
<organism evidence="1 2">
    <name type="scientific">Ichthyophthirius multifiliis</name>
    <name type="common">White spot disease agent</name>
    <name type="synonym">Ich</name>
    <dbReference type="NCBI Taxonomy" id="5932"/>
    <lineage>
        <taxon>Eukaryota</taxon>
        <taxon>Sar</taxon>
        <taxon>Alveolata</taxon>
        <taxon>Ciliophora</taxon>
        <taxon>Intramacronucleata</taxon>
        <taxon>Oligohymenophorea</taxon>
        <taxon>Hymenostomatida</taxon>
        <taxon>Ophryoglenina</taxon>
        <taxon>Ichthyophthirius</taxon>
    </lineage>
</organism>
<gene>
    <name evidence="1" type="ORF">IMG5_179840</name>
</gene>
<sequence>MCQIQCMYVITDPNLLTCAEGCTGCLYTGSCYGCINDYHEVVYYVPGVYRYTKCKKSCTTINHCLDCENSNICTLCDEKHYLDPKTSRCI</sequence>
<evidence type="ECO:0000313" key="2">
    <source>
        <dbReference type="Proteomes" id="UP000008983"/>
    </source>
</evidence>
<keyword evidence="2" id="KW-1185">Reference proteome</keyword>
<name>G0R2N6_ICHMU</name>
<dbReference type="GeneID" id="14904346"/>
<dbReference type="AlphaFoldDB" id="G0R2N6"/>
<dbReference type="Proteomes" id="UP000008983">
    <property type="component" value="Unassembled WGS sequence"/>
</dbReference>
<dbReference type="RefSeq" id="XP_004027614.1">
    <property type="nucleotide sequence ID" value="XM_004027565.1"/>
</dbReference>
<dbReference type="EMBL" id="GL984273">
    <property type="protein sequence ID" value="EGR28269.1"/>
    <property type="molecule type" value="Genomic_DNA"/>
</dbReference>
<evidence type="ECO:0000313" key="1">
    <source>
        <dbReference type="EMBL" id="EGR28269.1"/>
    </source>
</evidence>
<protein>
    <submittedName>
        <fullName evidence="1">Uncharacterized protein</fullName>
    </submittedName>
</protein>
<dbReference type="InParanoid" id="G0R2N6"/>
<reference evidence="1 2" key="1">
    <citation type="submission" date="2011-07" db="EMBL/GenBank/DDBJ databases">
        <authorList>
            <person name="Coyne R."/>
            <person name="Brami D."/>
            <person name="Johnson J."/>
            <person name="Hostetler J."/>
            <person name="Hannick L."/>
            <person name="Clark T."/>
            <person name="Cassidy-Hanley D."/>
            <person name="Inman J."/>
        </authorList>
    </citation>
    <scope>NUCLEOTIDE SEQUENCE [LARGE SCALE GENOMIC DNA]</scope>
    <source>
        <strain evidence="1 2">G5</strain>
    </source>
</reference>
<accession>G0R2N6</accession>